<keyword evidence="2" id="KW-0479">Metal-binding</keyword>
<feature type="compositionally biased region" description="Low complexity" evidence="10">
    <location>
        <begin position="146"/>
        <end position="163"/>
    </location>
</feature>
<keyword evidence="3" id="KW-0677">Repeat</keyword>
<dbReference type="PROSITE" id="PS00028">
    <property type="entry name" value="ZINC_FINGER_C2H2_1"/>
    <property type="match status" value="4"/>
</dbReference>
<dbReference type="PANTHER" id="PTHR24388:SF54">
    <property type="entry name" value="PROTEIN ESCARGOT"/>
    <property type="match status" value="1"/>
</dbReference>
<evidence type="ECO:0000313" key="12">
    <source>
        <dbReference type="EMBL" id="KAJ6221223.1"/>
    </source>
</evidence>
<dbReference type="Proteomes" id="UP001142055">
    <property type="component" value="Chromosome 2"/>
</dbReference>
<evidence type="ECO:0000313" key="13">
    <source>
        <dbReference type="Proteomes" id="UP001142055"/>
    </source>
</evidence>
<feature type="domain" description="C2H2-type" evidence="11">
    <location>
        <begin position="328"/>
        <end position="355"/>
    </location>
</feature>
<feature type="domain" description="C2H2-type" evidence="11">
    <location>
        <begin position="274"/>
        <end position="297"/>
    </location>
</feature>
<feature type="compositionally biased region" description="Low complexity" evidence="10">
    <location>
        <begin position="26"/>
        <end position="48"/>
    </location>
</feature>
<evidence type="ECO:0000256" key="1">
    <source>
        <dbReference type="ARBA" id="ARBA00004123"/>
    </source>
</evidence>
<accession>A0A9Q0M784</accession>
<dbReference type="SMART" id="SM00355">
    <property type="entry name" value="ZnF_C2H2"/>
    <property type="match status" value="5"/>
</dbReference>
<feature type="domain" description="C2H2-type" evidence="11">
    <location>
        <begin position="300"/>
        <end position="327"/>
    </location>
</feature>
<dbReference type="InterPro" id="IPR050527">
    <property type="entry name" value="Snail/Krueppel_Znf"/>
</dbReference>
<keyword evidence="5" id="KW-0862">Zinc</keyword>
<evidence type="ECO:0000256" key="10">
    <source>
        <dbReference type="SAM" id="MobiDB-lite"/>
    </source>
</evidence>
<comment type="caution">
    <text evidence="12">The sequence shown here is derived from an EMBL/GenBank/DDBJ whole genome shotgun (WGS) entry which is preliminary data.</text>
</comment>
<evidence type="ECO:0000256" key="8">
    <source>
        <dbReference type="ARBA" id="ARBA00037948"/>
    </source>
</evidence>
<dbReference type="EMBL" id="JAPWDV010000002">
    <property type="protein sequence ID" value="KAJ6221223.1"/>
    <property type="molecule type" value="Genomic_DNA"/>
</dbReference>
<evidence type="ECO:0000256" key="6">
    <source>
        <dbReference type="ARBA" id="ARBA00023125"/>
    </source>
</evidence>
<keyword evidence="4 9" id="KW-0863">Zinc-finger</keyword>
<feature type="region of interest" description="Disordered" evidence="10">
    <location>
        <begin position="197"/>
        <end position="216"/>
    </location>
</feature>
<evidence type="ECO:0000256" key="7">
    <source>
        <dbReference type="ARBA" id="ARBA00023242"/>
    </source>
</evidence>
<protein>
    <recommendedName>
        <fullName evidence="11">C2H2-type domain-containing protein</fullName>
    </recommendedName>
</protein>
<keyword evidence="13" id="KW-1185">Reference proteome</keyword>
<comment type="similarity">
    <text evidence="8">Belongs to the snail C2H2-type zinc-finger protein family.</text>
</comment>
<sequence length="401" mass="44584">MPRAFLIKKKQSSMANGWPISPKLYSPSSSGIASPTSSSTSSSSSLSPRNDENENVPYRSSSPKYTFDSQCLDLSMKSLLKEANQMPEKSVKSEVYSSMYQPTSFASSYQYPSKFAKIADFLRARENAKTSPQVSPSPLTELKNKSTNVVPTPQTPSSVTTIPQTFSPINESVQCHRLPPYSINWSEHFSVNKLSIVSPTPSSHGSDDSGRGSEQSDDMIVDKCCQSPKNGTKTNGTNKSDRYQCPDCNKSYSTQSGLAKHQEFHCTSQIKKSFSCKHCEKVYVSLGALKMHIRTHTLPCKCKLCGKAFSRPWLLQGHIRTHTGEKPFACQYCNRAFADRSNLRAHLQTHSMVKKYNCKTCSRTFSRMSLLLKHEDNGCCSRATSNPTIQQSEPMALKIES</sequence>
<dbReference type="PANTHER" id="PTHR24388">
    <property type="entry name" value="ZINC FINGER PROTEIN"/>
    <property type="match status" value="1"/>
</dbReference>
<dbReference type="GO" id="GO:2000177">
    <property type="term" value="P:regulation of neural precursor cell proliferation"/>
    <property type="evidence" value="ECO:0007669"/>
    <property type="project" value="UniProtKB-ARBA"/>
</dbReference>
<evidence type="ECO:0000259" key="11">
    <source>
        <dbReference type="PROSITE" id="PS50157"/>
    </source>
</evidence>
<dbReference type="Gene3D" id="3.30.160.60">
    <property type="entry name" value="Classic Zinc Finger"/>
    <property type="match status" value="3"/>
</dbReference>
<organism evidence="12 13">
    <name type="scientific">Blomia tropicalis</name>
    <name type="common">Mite</name>
    <dbReference type="NCBI Taxonomy" id="40697"/>
    <lineage>
        <taxon>Eukaryota</taxon>
        <taxon>Metazoa</taxon>
        <taxon>Ecdysozoa</taxon>
        <taxon>Arthropoda</taxon>
        <taxon>Chelicerata</taxon>
        <taxon>Arachnida</taxon>
        <taxon>Acari</taxon>
        <taxon>Acariformes</taxon>
        <taxon>Sarcoptiformes</taxon>
        <taxon>Astigmata</taxon>
        <taxon>Glycyphagoidea</taxon>
        <taxon>Echimyopodidae</taxon>
        <taxon>Blomia</taxon>
    </lineage>
</organism>
<dbReference type="GO" id="GO:0055059">
    <property type="term" value="P:asymmetric neuroblast division"/>
    <property type="evidence" value="ECO:0007669"/>
    <property type="project" value="UniProtKB-ARBA"/>
</dbReference>
<reference evidence="12" key="1">
    <citation type="submission" date="2022-12" db="EMBL/GenBank/DDBJ databases">
        <title>Genome assemblies of Blomia tropicalis.</title>
        <authorList>
            <person name="Cui Y."/>
        </authorList>
    </citation>
    <scope>NUCLEOTIDE SEQUENCE</scope>
    <source>
        <tissue evidence="12">Adult mites</tissue>
    </source>
</reference>
<dbReference type="InterPro" id="IPR036236">
    <property type="entry name" value="Znf_C2H2_sf"/>
</dbReference>
<feature type="region of interest" description="Disordered" evidence="10">
    <location>
        <begin position="129"/>
        <end position="163"/>
    </location>
</feature>
<evidence type="ECO:0000256" key="2">
    <source>
        <dbReference type="ARBA" id="ARBA00022723"/>
    </source>
</evidence>
<keyword evidence="6" id="KW-0238">DNA-binding</keyword>
<feature type="region of interest" description="Disordered" evidence="10">
    <location>
        <begin position="26"/>
        <end position="66"/>
    </location>
</feature>
<dbReference type="GO" id="GO:0000978">
    <property type="term" value="F:RNA polymerase II cis-regulatory region sequence-specific DNA binding"/>
    <property type="evidence" value="ECO:0007669"/>
    <property type="project" value="TreeGrafter"/>
</dbReference>
<evidence type="ECO:0000256" key="3">
    <source>
        <dbReference type="ARBA" id="ARBA00022737"/>
    </source>
</evidence>
<dbReference type="GO" id="GO:0060562">
    <property type="term" value="P:epithelial tube morphogenesis"/>
    <property type="evidence" value="ECO:0007669"/>
    <property type="project" value="UniProtKB-ARBA"/>
</dbReference>
<evidence type="ECO:0000256" key="4">
    <source>
        <dbReference type="ARBA" id="ARBA00022771"/>
    </source>
</evidence>
<dbReference type="FunFam" id="3.30.160.60:FF:000043">
    <property type="entry name" value="Scratch family zinc finger 2"/>
    <property type="match status" value="1"/>
</dbReference>
<dbReference type="OMA" id="SINWSEH"/>
<dbReference type="Pfam" id="PF00096">
    <property type="entry name" value="zf-C2H2"/>
    <property type="match status" value="5"/>
</dbReference>
<dbReference type="GO" id="GO:0008270">
    <property type="term" value="F:zinc ion binding"/>
    <property type="evidence" value="ECO:0007669"/>
    <property type="project" value="UniProtKB-KW"/>
</dbReference>
<dbReference type="PROSITE" id="PS50157">
    <property type="entry name" value="ZINC_FINGER_C2H2_2"/>
    <property type="match status" value="5"/>
</dbReference>
<dbReference type="OrthoDB" id="5428132at2759"/>
<keyword evidence="7" id="KW-0539">Nucleus</keyword>
<feature type="domain" description="C2H2-type" evidence="11">
    <location>
        <begin position="356"/>
        <end position="387"/>
    </location>
</feature>
<dbReference type="FunFam" id="3.30.160.60:FF:001114">
    <property type="entry name" value="Zinc finger protein SNAI2"/>
    <property type="match status" value="1"/>
</dbReference>
<dbReference type="GO" id="GO:0005634">
    <property type="term" value="C:nucleus"/>
    <property type="evidence" value="ECO:0007669"/>
    <property type="project" value="UniProtKB-SubCell"/>
</dbReference>
<gene>
    <name evidence="12" type="ORF">RDWZM_007035</name>
</gene>
<feature type="compositionally biased region" description="Polar residues" evidence="10">
    <location>
        <begin position="129"/>
        <end position="138"/>
    </location>
</feature>
<dbReference type="FunFam" id="3.30.160.60:FF:000693">
    <property type="entry name" value="Snail family zinc finger 1a"/>
    <property type="match status" value="1"/>
</dbReference>
<dbReference type="AlphaFoldDB" id="A0A9Q0M784"/>
<proteinExistence type="inferred from homology"/>
<dbReference type="SUPFAM" id="SSF57667">
    <property type="entry name" value="beta-beta-alpha zinc fingers"/>
    <property type="match status" value="4"/>
</dbReference>
<feature type="domain" description="C2H2-type" evidence="11">
    <location>
        <begin position="243"/>
        <end position="270"/>
    </location>
</feature>
<dbReference type="FunFam" id="3.30.160.60:FF:000207">
    <property type="entry name" value="zinc finger protein SNAI2"/>
    <property type="match status" value="1"/>
</dbReference>
<dbReference type="GO" id="GO:0000981">
    <property type="term" value="F:DNA-binding transcription factor activity, RNA polymerase II-specific"/>
    <property type="evidence" value="ECO:0007669"/>
    <property type="project" value="TreeGrafter"/>
</dbReference>
<dbReference type="InterPro" id="IPR013087">
    <property type="entry name" value="Znf_C2H2_type"/>
</dbReference>
<name>A0A9Q0M784_BLOTA</name>
<evidence type="ECO:0000256" key="9">
    <source>
        <dbReference type="PROSITE-ProRule" id="PRU00042"/>
    </source>
</evidence>
<evidence type="ECO:0000256" key="5">
    <source>
        <dbReference type="ARBA" id="ARBA00022833"/>
    </source>
</evidence>
<comment type="subcellular location">
    <subcellularLocation>
        <location evidence="1">Nucleus</location>
    </subcellularLocation>
</comment>